<dbReference type="EMBL" id="CADCVM010000011">
    <property type="protein sequence ID" value="CAA9466038.1"/>
    <property type="molecule type" value="Genomic_DNA"/>
</dbReference>
<sequence>MNDERAFIARLEKADAGELAGLLARPTVEQEKTLRVYLGDARYERMHALALRRNVRRAMGRPRGNVVVIPGIMGSELTTVDRRGDQDHVWVQVPRLAIGRLARLRLDEKGLAEHDPNYDVRATGVLKKYYGELMLSLSEHWSVRAFWYDWRKDLNLAADELKARLGGWFGEDAPVHIVAHSMGGLVARTFIKNHPERWKKMRGKEEGAGGRLIMLGTPNHGSFMIPQAIAGIAPIVKQLALLDIFHSVAELLPIMNSFVGSYQMLPSPLRLPGMERLYEPATYGGIGVPQARLTNALRHHEALRTAVDPERMLYVAGRDQPTIGSIEDFGNLASLDSYGVTTRGDGTVSHELGLLAAEDGTEVGTYYVEEEHGNLASNQRILASLDELLETGETNALEREPTAGTRGADGEDARRRWISTQAAEEERLQTLVARNSLRSAGGNSEAYVSDDERQIEEIVTREFLGHDGHKDGSSGVPEAPFPTASIEIGLVCGDLEDLPYARIKSGDGDPVDAISVGHYINVRPQGAELALDRAISGALRGEEDGAGLPESDLLLTQYFERGIIRGRLGQPFFLPDPRPGRAGRLIAIAGMGLPGGFGAPELAVLARELCWSLGRMEKLHLATVLIGAGTGNLSTREAVSAWMRGIKNAVTGSIEDEGRRLLRVTFVERDPDTVGEMAEAFEEEKRRLEERNRLLVDLHKPSEAQLQRKREERRREPAEADRDAPGERPPARITLRLDGDTYRFGAITESASVPERDVPLDPALVMEANKELAAESDAAMQSERGGFLRNLLVPSDLRDQFNTGAPLVMMLDSTIARIHWEMVAHPDHVPPGGPSEFDPDAFLGTGRGFTRQLRTTLAPPPEPPPPPRRILRVLVVADPAEDAHLPGAEEEGAEVAALFEGFNAVYEHSSYSRVEVVRLFGPYAATRTNVLRTLMSRSFDVLHFAGHCVYDENPRKSGWLFSSGTFITANELGRIDRVPKFVFSNACESGVTPDRSEMRSDQLAPSFAERFFERGITDFVCTAWPVEDLSARTFALTLYAGLLGLGRPQGGGDRYEAATPQPMYAAMRAARLSIADSPDGARTWGAYQHYGSPYFRFFDP</sequence>
<reference evidence="3" key="1">
    <citation type="submission" date="2020-02" db="EMBL/GenBank/DDBJ databases">
        <authorList>
            <person name="Meier V. D."/>
        </authorList>
    </citation>
    <scope>NUCLEOTIDE SEQUENCE</scope>
    <source>
        <strain evidence="3">AVDCRST_MAG05</strain>
    </source>
</reference>
<dbReference type="AlphaFoldDB" id="A0A6J4R771"/>
<proteinExistence type="predicted"/>
<evidence type="ECO:0000313" key="3">
    <source>
        <dbReference type="EMBL" id="CAA9466038.1"/>
    </source>
</evidence>
<name>A0A6J4R771_9ACTN</name>
<organism evidence="3">
    <name type="scientific">uncultured Rubrobacteraceae bacterium</name>
    <dbReference type="NCBI Taxonomy" id="349277"/>
    <lineage>
        <taxon>Bacteria</taxon>
        <taxon>Bacillati</taxon>
        <taxon>Actinomycetota</taxon>
        <taxon>Rubrobacteria</taxon>
        <taxon>Rubrobacterales</taxon>
        <taxon>Rubrobacteraceae</taxon>
        <taxon>environmental samples</taxon>
    </lineage>
</organism>
<evidence type="ECO:0000256" key="1">
    <source>
        <dbReference type="SAM" id="MobiDB-lite"/>
    </source>
</evidence>
<feature type="region of interest" description="Disordered" evidence="1">
    <location>
        <begin position="699"/>
        <end position="732"/>
    </location>
</feature>
<dbReference type="Pfam" id="PF12770">
    <property type="entry name" value="CHAT"/>
    <property type="match status" value="1"/>
</dbReference>
<dbReference type="GO" id="GO:0008374">
    <property type="term" value="F:O-acyltransferase activity"/>
    <property type="evidence" value="ECO:0007669"/>
    <property type="project" value="InterPro"/>
</dbReference>
<feature type="non-terminal residue" evidence="3">
    <location>
        <position position="1100"/>
    </location>
</feature>
<dbReference type="InterPro" id="IPR029058">
    <property type="entry name" value="AB_hydrolase_fold"/>
</dbReference>
<dbReference type="InterPro" id="IPR024983">
    <property type="entry name" value="CHAT_dom"/>
</dbReference>
<dbReference type="InterPro" id="IPR003386">
    <property type="entry name" value="LACT/PDAT_acylTrfase"/>
</dbReference>
<dbReference type="Gene3D" id="3.40.50.1820">
    <property type="entry name" value="alpha/beta hydrolase"/>
    <property type="match status" value="1"/>
</dbReference>
<dbReference type="GO" id="GO:0006629">
    <property type="term" value="P:lipid metabolic process"/>
    <property type="evidence" value="ECO:0007669"/>
    <property type="project" value="InterPro"/>
</dbReference>
<feature type="domain" description="CHAT" evidence="2">
    <location>
        <begin position="788"/>
        <end position="1092"/>
    </location>
</feature>
<protein>
    <recommendedName>
        <fullName evidence="2">CHAT domain-containing protein</fullName>
    </recommendedName>
</protein>
<evidence type="ECO:0000259" key="2">
    <source>
        <dbReference type="Pfam" id="PF12770"/>
    </source>
</evidence>
<dbReference type="SUPFAM" id="SSF53474">
    <property type="entry name" value="alpha/beta-Hydrolases"/>
    <property type="match status" value="1"/>
</dbReference>
<gene>
    <name evidence="3" type="ORF">AVDCRST_MAG05-57</name>
</gene>
<accession>A0A6J4R771</accession>
<dbReference type="Pfam" id="PF02450">
    <property type="entry name" value="LCAT"/>
    <property type="match status" value="1"/>
</dbReference>